<evidence type="ECO:0000313" key="2">
    <source>
        <dbReference type="Proteomes" id="UP000109464"/>
    </source>
</evidence>
<organism evidence="1 2">
    <name type="scientific">Pycnonotidae orthoreovirus</name>
    <dbReference type="NCBI Taxonomy" id="3070176"/>
    <lineage>
        <taxon>Viruses</taxon>
        <taxon>Riboviria</taxon>
        <taxon>Orthornavirae</taxon>
        <taxon>Duplornaviricota</taxon>
        <taxon>Resentoviricetes</taxon>
        <taxon>Reovirales</taxon>
        <taxon>Spinareoviridae</taxon>
        <taxon>Orthoreovirus</taxon>
        <taxon>Orthoreovirus neoavis</taxon>
        <taxon>Neoavian orthoreovirus</taxon>
    </lineage>
</organism>
<keyword evidence="2" id="KW-1185">Reference proteome</keyword>
<accession>A0A0B6VK21</accession>
<evidence type="ECO:0000313" key="1">
    <source>
        <dbReference type="EMBL" id="BAQ19500.1"/>
    </source>
</evidence>
<dbReference type="EMBL" id="AB914766">
    <property type="protein sequence ID" value="BAQ19500.1"/>
    <property type="molecule type" value="Genomic_RNA"/>
</dbReference>
<protein>
    <submittedName>
        <fullName evidence="1">P17</fullName>
    </submittedName>
</protein>
<proteinExistence type="predicted"/>
<name>A0A0B6VK21_9REOV</name>
<dbReference type="Proteomes" id="UP000109464">
    <property type="component" value="Genome"/>
</dbReference>
<dbReference type="Pfam" id="PF07272">
    <property type="entry name" value="Orthoreo_P17"/>
    <property type="match status" value="1"/>
</dbReference>
<dbReference type="InterPro" id="IPR009897">
    <property type="entry name" value="Orthoreo_P17"/>
</dbReference>
<sequence>MSDLRRTTFSVSGFAYSSIAIDELATPSFSAVTVGDPALYFNVEFPHSHPLRFEICDLLDHPCEVHVSLARRFSLLSTLSPACEYDCHLLPSPDAVVRLPSSFGTSRLVVHWDGRTQSVTAKRSRGSDTVTDFEREYKSWRFGSDL</sequence>
<reference evidence="1 2" key="1">
    <citation type="submission" date="2014-02" db="EMBL/GenBank/DDBJ databases">
        <title>Isolation and genomic characterization of a novel orthoreovirus from a brown-eared bulbul in Japan.</title>
        <authorList>
            <person name="Kirisawa R."/>
            <person name="Ogasawara Y."/>
            <person name="Kikuchi N."/>
            <person name="Ueda H."/>
        </authorList>
    </citation>
    <scope>NUCLEOTIDE SEQUENCE [LARGE SCALE GENOMIC DNA]</scope>
    <source>
        <strain evidence="1">Pycno-1</strain>
    </source>
</reference>